<proteinExistence type="predicted"/>
<name>A0ABU3WNW9_9NOCA</name>
<dbReference type="EMBL" id="WBMO01000001">
    <property type="protein sequence ID" value="MDV2475670.1"/>
    <property type="molecule type" value="Genomic_DNA"/>
</dbReference>
<evidence type="ECO:0000313" key="1">
    <source>
        <dbReference type="EMBL" id="MDV2475670.1"/>
    </source>
</evidence>
<accession>A0ABU3WNW9</accession>
<comment type="caution">
    <text evidence="1">The sequence shown here is derived from an EMBL/GenBank/DDBJ whole genome shotgun (WGS) entry which is preliminary data.</text>
</comment>
<dbReference type="InterPro" id="IPR054213">
    <property type="entry name" value="DUF6920"/>
</dbReference>
<gene>
    <name evidence="1" type="ORF">F8M49_10300</name>
</gene>
<organism evidence="1 2">
    <name type="scientific">Rhodococcus zopfii</name>
    <dbReference type="NCBI Taxonomy" id="43772"/>
    <lineage>
        <taxon>Bacteria</taxon>
        <taxon>Bacillati</taxon>
        <taxon>Actinomycetota</taxon>
        <taxon>Actinomycetes</taxon>
        <taxon>Mycobacteriales</taxon>
        <taxon>Nocardiaceae</taxon>
        <taxon>Rhodococcus</taxon>
    </lineage>
</organism>
<reference evidence="1 2" key="1">
    <citation type="submission" date="2019-10" db="EMBL/GenBank/DDBJ databases">
        <title>Draft Genome Assembly of Rhodococcus zopfii DSM44189.</title>
        <authorList>
            <person name="Sutton J.M."/>
            <person name="Akob D.M."/>
            <person name="Bushman T.J."/>
        </authorList>
    </citation>
    <scope>NUCLEOTIDE SEQUENCE [LARGE SCALE GENOMIC DNA]</scope>
    <source>
        <strain evidence="1 2">DSM 44189</strain>
    </source>
</reference>
<keyword evidence="2" id="KW-1185">Reference proteome</keyword>
<sequence>MHGHIKLGSWRPFRATQILAPGVGFVWAATARVAGLPVLGYDRYADGRGEMNWKLGGLIPVMSAATADVGTSAAGRLASEFVFVPSTFGTATWHEAGPDAALATWRIGPHTETVCLELAGNGRLGAVHLDRWGNPNGKPFGRYPFGVDIEAETSFGGITIPSRFRAGWWWGTNRWSEGEFFRAEVTAAAFR</sequence>
<dbReference type="Pfam" id="PF21900">
    <property type="entry name" value="DUF6920"/>
    <property type="match status" value="1"/>
</dbReference>
<protein>
    <submittedName>
        <fullName evidence="1">Uncharacterized protein</fullName>
    </submittedName>
</protein>
<evidence type="ECO:0000313" key="2">
    <source>
        <dbReference type="Proteomes" id="UP001275440"/>
    </source>
</evidence>
<dbReference type="Proteomes" id="UP001275440">
    <property type="component" value="Unassembled WGS sequence"/>
</dbReference>